<gene>
    <name evidence="2" type="ORF">PDIGIT_LOCUS9471</name>
</gene>
<dbReference type="Proteomes" id="UP001152607">
    <property type="component" value="Unassembled WGS sequence"/>
</dbReference>
<accession>A0A9W4ULD4</accession>
<sequence length="828" mass="90285">MTTTAWPTTGLEINPPSDIMDIHSDQEPDLPNFDVDIDFDLPRSPVAYNDDVSLKDAVLDGEVDVQTAPADQDDFMVDNEDVIEEDTVAYDEDAVIVDQTSTNQIEAEQHATTPIEDDLIDYSDDEEEHPDSTDITTSKPSGGLETAEPDVSIPAPSAANTGTESVPGEAEEQENVAHETSGDAGQGWQEVDAHQDESHIDPNTKPLDDEYQEEASNQAEVDLSTAHPEDDQGSNAGQERQKQDDPEALTYAAPVSDEIHSPSGEEVELHPVTINYSGAELWLFRHHDYEDSGDFLIEDTSTTNQPISSVLEACRAALGSAVTDDIELGFRLDNFRDIELYQDHSSCAFITLEHLVGLYLQLHAQDGVSEPESFYMTLLSRPRVSALFTALNEAATEGIGHTGLEKAIAAGLTSFNARLSHNPTANSYGDWENDEQHQEQDAEVVNESHDDDEEHGQEEIETEQEHVRAGLDQIQTQNQEGDPQASEQTVEVEEAAVPPQGVTTVDGALPEPEIVTLNATDDADAQSFAITSPQGDKENAGDDKAQGPPSQQEEDDFVDYSDDEGENDAENEQSAHHISSVSSTVQGDEAYTGQDVDQYTSGQALSQHGEEASNEYQDDADAGTYAEYNTLDQGFDAQAYEEEYGEQYGEQEHTDIYGAEDTFPSQYHEENDDTNNYNLGPEDQATEYYDDSTADVDGSYDAQVTIAGGDSTTVEDFDDFDLVNATADVNSYAVVDNDEQIDEYHHNDEDGGSSHAPVATASVDADPVVTLSSESLNLSPQGQKRTIDEVINDVGEATDPSGVLFFPNSSYPWTCADICQPDAKRPRV</sequence>
<feature type="compositionally biased region" description="Acidic residues" evidence="1">
    <location>
        <begin position="115"/>
        <end position="129"/>
    </location>
</feature>
<feature type="compositionally biased region" description="Polar residues" evidence="1">
    <location>
        <begin position="99"/>
        <end position="112"/>
    </location>
</feature>
<feature type="region of interest" description="Disordered" evidence="1">
    <location>
        <begin position="421"/>
        <end position="465"/>
    </location>
</feature>
<feature type="compositionally biased region" description="Polar residues" evidence="1">
    <location>
        <begin position="576"/>
        <end position="586"/>
    </location>
</feature>
<feature type="compositionally biased region" description="Acidic residues" evidence="1">
    <location>
        <begin position="441"/>
        <end position="462"/>
    </location>
</feature>
<feature type="compositionally biased region" description="Polar residues" evidence="1">
    <location>
        <begin position="477"/>
        <end position="489"/>
    </location>
</feature>
<dbReference type="InterPro" id="IPR018822">
    <property type="entry name" value="UPF0646"/>
</dbReference>
<comment type="caution">
    <text evidence="2">The sequence shown here is derived from an EMBL/GenBank/DDBJ whole genome shotgun (WGS) entry which is preliminary data.</text>
</comment>
<dbReference type="Pfam" id="PF10336">
    <property type="entry name" value="DUF2420"/>
    <property type="match status" value="1"/>
</dbReference>
<protein>
    <submittedName>
        <fullName evidence="2">Uncharacterized protein</fullName>
    </submittedName>
</protein>
<name>A0A9W4ULD4_9PLEO</name>
<evidence type="ECO:0000313" key="3">
    <source>
        <dbReference type="Proteomes" id="UP001152607"/>
    </source>
</evidence>
<feature type="compositionally biased region" description="Basic and acidic residues" evidence="1">
    <location>
        <begin position="191"/>
        <end position="208"/>
    </location>
</feature>
<reference evidence="2" key="1">
    <citation type="submission" date="2023-01" db="EMBL/GenBank/DDBJ databases">
        <authorList>
            <person name="Van Ghelder C."/>
            <person name="Rancurel C."/>
        </authorList>
    </citation>
    <scope>NUCLEOTIDE SEQUENCE</scope>
    <source>
        <strain evidence="2">CNCM I-4278</strain>
    </source>
</reference>
<feature type="compositionally biased region" description="Basic and acidic residues" evidence="1">
    <location>
        <begin position="535"/>
        <end position="545"/>
    </location>
</feature>
<feature type="region of interest" description="Disordered" evidence="1">
    <location>
        <begin position="99"/>
        <end position="246"/>
    </location>
</feature>
<evidence type="ECO:0000313" key="2">
    <source>
        <dbReference type="EMBL" id="CAI6336373.1"/>
    </source>
</evidence>
<proteinExistence type="predicted"/>
<evidence type="ECO:0000256" key="1">
    <source>
        <dbReference type="SAM" id="MobiDB-lite"/>
    </source>
</evidence>
<feature type="compositionally biased region" description="Acidic residues" evidence="1">
    <location>
        <begin position="552"/>
        <end position="571"/>
    </location>
</feature>
<organism evidence="2 3">
    <name type="scientific">Periconia digitata</name>
    <dbReference type="NCBI Taxonomy" id="1303443"/>
    <lineage>
        <taxon>Eukaryota</taxon>
        <taxon>Fungi</taxon>
        <taxon>Dikarya</taxon>
        <taxon>Ascomycota</taxon>
        <taxon>Pezizomycotina</taxon>
        <taxon>Dothideomycetes</taxon>
        <taxon>Pleosporomycetidae</taxon>
        <taxon>Pleosporales</taxon>
        <taxon>Massarineae</taxon>
        <taxon>Periconiaceae</taxon>
        <taxon>Periconia</taxon>
    </lineage>
</organism>
<dbReference type="AlphaFoldDB" id="A0A9W4ULD4"/>
<dbReference type="EMBL" id="CAOQHR010000006">
    <property type="protein sequence ID" value="CAI6336373.1"/>
    <property type="molecule type" value="Genomic_DNA"/>
</dbReference>
<feature type="region of interest" description="Disordered" evidence="1">
    <location>
        <begin position="477"/>
        <end position="685"/>
    </location>
</feature>
<feature type="region of interest" description="Disordered" evidence="1">
    <location>
        <begin position="739"/>
        <end position="761"/>
    </location>
</feature>
<dbReference type="OrthoDB" id="5339076at2759"/>
<keyword evidence="3" id="KW-1185">Reference proteome</keyword>
<feature type="compositionally biased region" description="Polar residues" evidence="1">
    <location>
        <begin position="595"/>
        <end position="606"/>
    </location>
</feature>
<feature type="compositionally biased region" description="Acidic residues" evidence="1">
    <location>
        <begin position="612"/>
        <end position="621"/>
    </location>
</feature>